<keyword evidence="1 2" id="KW-0175">Coiled coil</keyword>
<evidence type="ECO:0000256" key="1">
    <source>
        <dbReference type="ARBA" id="ARBA00023054"/>
    </source>
</evidence>
<evidence type="ECO:0000313" key="5">
    <source>
        <dbReference type="Proteomes" id="UP000245119"/>
    </source>
</evidence>
<dbReference type="Proteomes" id="UP000245119">
    <property type="component" value="Linkage Group LG4"/>
</dbReference>
<dbReference type="STRING" id="400727.A0A2T7PH07"/>
<name>A0A2T7PH07_POMCA</name>
<proteinExistence type="predicted"/>
<sequence length="517" mass="60084">MSEEEENCEYQQTTDGSSRSLILDHRHDLDTRPDVRILGENLDDGDQSVDRDDDDVTYDDNYADVSDEEQEDDGDVYAQLARKERDLLLAAQLGKALLEENEELRRQNMALSQECSQRMEEWQQQKHELQMQLAQRQSEYESTIRDLNDDLTILQERLDNRHHQEWAGNHQHASTMRRLQQHCEYLSEQLQQSLTSQQTLESEVRRLKETAESQNAQLCHRDSCIGQLEGEVSMLQYKNNEAEVEMKAGKDQRTSLIAELEEAHERILLLEKQRRELETQENNLDRIASLSAEMLDEDNFEYDEDFITGMNPNYSSPIYGHEHFGGSVYMSEGEVNISSLSLDPDNNKDNNRDGEQSKMSEEEESHLEQKDSNSGTDDEDEEWPMSTLQRQVSETCRHLNHQHLTNVLQDAACGQLSSDEVIRQTRQERDNARDRCAQLELDVTTLTSQLITVVHQKVALSQELDQWQVDLSEVLKLQMECRVSEQHRAEQTIAMLEKGLSSHRKRAETDRFINKRN</sequence>
<feature type="compositionally biased region" description="Basic and acidic residues" evidence="3">
    <location>
        <begin position="345"/>
        <end position="371"/>
    </location>
</feature>
<dbReference type="PANTHER" id="PTHR32123:SF13">
    <property type="entry name" value="BICAUDAL D-RELATED PROTEIN HOMOLOG"/>
    <property type="match status" value="1"/>
</dbReference>
<gene>
    <name evidence="4" type="ORF">C0Q70_08149</name>
</gene>
<keyword evidence="5" id="KW-1185">Reference proteome</keyword>
<feature type="compositionally biased region" description="Basic and acidic residues" evidence="3">
    <location>
        <begin position="22"/>
        <end position="37"/>
    </location>
</feature>
<dbReference type="PANTHER" id="PTHR32123">
    <property type="entry name" value="BICD FAMILY-LIKE CARGO ADAPTER"/>
    <property type="match status" value="1"/>
</dbReference>
<evidence type="ECO:0008006" key="6">
    <source>
        <dbReference type="Google" id="ProtNLM"/>
    </source>
</evidence>
<dbReference type="InterPro" id="IPR051149">
    <property type="entry name" value="Spindly/BICDR_Dynein_Adapter"/>
</dbReference>
<dbReference type="OrthoDB" id="9451547at2759"/>
<feature type="coiled-coil region" evidence="2">
    <location>
        <begin position="422"/>
        <end position="449"/>
    </location>
</feature>
<dbReference type="AlphaFoldDB" id="A0A2T7PH07"/>
<organism evidence="4 5">
    <name type="scientific">Pomacea canaliculata</name>
    <name type="common">Golden apple snail</name>
    <dbReference type="NCBI Taxonomy" id="400727"/>
    <lineage>
        <taxon>Eukaryota</taxon>
        <taxon>Metazoa</taxon>
        <taxon>Spiralia</taxon>
        <taxon>Lophotrochozoa</taxon>
        <taxon>Mollusca</taxon>
        <taxon>Gastropoda</taxon>
        <taxon>Caenogastropoda</taxon>
        <taxon>Architaenioglossa</taxon>
        <taxon>Ampullarioidea</taxon>
        <taxon>Ampullariidae</taxon>
        <taxon>Pomacea</taxon>
    </lineage>
</organism>
<evidence type="ECO:0000256" key="2">
    <source>
        <dbReference type="SAM" id="Coils"/>
    </source>
</evidence>
<evidence type="ECO:0000256" key="3">
    <source>
        <dbReference type="SAM" id="MobiDB-lite"/>
    </source>
</evidence>
<feature type="compositionally biased region" description="Polar residues" evidence="3">
    <location>
        <begin position="9"/>
        <end position="20"/>
    </location>
</feature>
<dbReference type="EMBL" id="PZQS01000004">
    <property type="protein sequence ID" value="PVD32704.1"/>
    <property type="molecule type" value="Genomic_DNA"/>
</dbReference>
<feature type="coiled-coil region" evidence="2">
    <location>
        <begin position="197"/>
        <end position="290"/>
    </location>
</feature>
<feature type="coiled-coil region" evidence="2">
    <location>
        <begin position="94"/>
        <end position="157"/>
    </location>
</feature>
<evidence type="ECO:0000313" key="4">
    <source>
        <dbReference type="EMBL" id="PVD32704.1"/>
    </source>
</evidence>
<feature type="compositionally biased region" description="Acidic residues" evidence="3">
    <location>
        <begin position="41"/>
        <end position="74"/>
    </location>
</feature>
<reference evidence="4 5" key="1">
    <citation type="submission" date="2018-04" db="EMBL/GenBank/DDBJ databases">
        <title>The genome of golden apple snail Pomacea canaliculata provides insight into stress tolerance and invasive adaptation.</title>
        <authorList>
            <person name="Liu C."/>
            <person name="Liu B."/>
            <person name="Ren Y."/>
            <person name="Zhang Y."/>
            <person name="Wang H."/>
            <person name="Li S."/>
            <person name="Jiang F."/>
            <person name="Yin L."/>
            <person name="Zhang G."/>
            <person name="Qian W."/>
            <person name="Fan W."/>
        </authorList>
    </citation>
    <scope>NUCLEOTIDE SEQUENCE [LARGE SCALE GENOMIC DNA]</scope>
    <source>
        <strain evidence="4">SZHN2017</strain>
        <tissue evidence="4">Muscle</tissue>
    </source>
</reference>
<comment type="caution">
    <text evidence="4">The sequence shown here is derived from an EMBL/GenBank/DDBJ whole genome shotgun (WGS) entry which is preliminary data.</text>
</comment>
<protein>
    <recommendedName>
        <fullName evidence="6">HAP1 N-terminal domain-containing protein</fullName>
    </recommendedName>
</protein>
<feature type="region of interest" description="Disordered" evidence="3">
    <location>
        <begin position="1"/>
        <end position="74"/>
    </location>
</feature>
<feature type="region of interest" description="Disordered" evidence="3">
    <location>
        <begin position="338"/>
        <end position="386"/>
    </location>
</feature>
<accession>A0A2T7PH07</accession>